<dbReference type="OrthoDB" id="791132at2"/>
<dbReference type="Gene3D" id="1.25.40.10">
    <property type="entry name" value="Tetratricopeptide repeat domain"/>
    <property type="match status" value="1"/>
</dbReference>
<dbReference type="InterPro" id="IPR019734">
    <property type="entry name" value="TPR_rpt"/>
</dbReference>
<dbReference type="Proteomes" id="UP000214684">
    <property type="component" value="Unassembled WGS sequence"/>
</dbReference>
<accession>A0A227PHH2</accession>
<gene>
    <name evidence="1" type="ORF">B0A64_00755</name>
</gene>
<dbReference type="Pfam" id="PF13181">
    <property type="entry name" value="TPR_8"/>
    <property type="match status" value="1"/>
</dbReference>
<evidence type="ECO:0000313" key="2">
    <source>
        <dbReference type="Proteomes" id="UP000214684"/>
    </source>
</evidence>
<dbReference type="EMBL" id="MUGS01000002">
    <property type="protein sequence ID" value="OXG09327.1"/>
    <property type="molecule type" value="Genomic_DNA"/>
</dbReference>
<dbReference type="AlphaFoldDB" id="A0A227PHH2"/>
<dbReference type="SMART" id="SM00028">
    <property type="entry name" value="TPR"/>
    <property type="match status" value="3"/>
</dbReference>
<reference evidence="1 2" key="1">
    <citation type="submission" date="2016-11" db="EMBL/GenBank/DDBJ databases">
        <title>Whole genomes of Flavobacteriaceae.</title>
        <authorList>
            <person name="Stine C."/>
            <person name="Li C."/>
            <person name="Tadesse D."/>
        </authorList>
    </citation>
    <scope>NUCLEOTIDE SEQUENCE [LARGE SCALE GENOMIC DNA]</scope>
    <source>
        <strain evidence="1 2">DSM 24704</strain>
    </source>
</reference>
<dbReference type="InterPro" id="IPR011990">
    <property type="entry name" value="TPR-like_helical_dom_sf"/>
</dbReference>
<protein>
    <submittedName>
        <fullName evidence="1">Uncharacterized protein</fullName>
    </submittedName>
</protein>
<proteinExistence type="predicted"/>
<sequence>MTPQEIEKLLQKISNQRMFGETDKALANLHLLNNAFPDKKIYLALLASTYMEAEADDAATEYCNKALAIDPNYPEANEILGMLAEKNNLFEQAEEYYQKTLAENVYFRNGHLRLVLLYYTQSRYDELVQEAEFMLENFDKKRNDYTTQEKRNLNHKWLYLIHSRLISALLRLEEYQEAVKYINEIVKFQQVYTKDPYFFHTEDELLYKLYYLLDIKEKLAEYEDRWLNHYKVPLSKINGMQKDVQQGYIESINMDNYNIDKNGHSI</sequence>
<dbReference type="SUPFAM" id="SSF48452">
    <property type="entry name" value="TPR-like"/>
    <property type="match status" value="1"/>
</dbReference>
<organism evidence="1 2">
    <name type="scientific">Flavobacterium araucananum</name>
    <dbReference type="NCBI Taxonomy" id="946678"/>
    <lineage>
        <taxon>Bacteria</taxon>
        <taxon>Pseudomonadati</taxon>
        <taxon>Bacteroidota</taxon>
        <taxon>Flavobacteriia</taxon>
        <taxon>Flavobacteriales</taxon>
        <taxon>Flavobacteriaceae</taxon>
        <taxon>Flavobacterium</taxon>
    </lineage>
</organism>
<dbReference type="RefSeq" id="WP_089477640.1">
    <property type="nucleotide sequence ID" value="NZ_MUGS01000002.1"/>
</dbReference>
<keyword evidence="2" id="KW-1185">Reference proteome</keyword>
<evidence type="ECO:0000313" key="1">
    <source>
        <dbReference type="EMBL" id="OXG09327.1"/>
    </source>
</evidence>
<name>A0A227PHH2_9FLAO</name>
<comment type="caution">
    <text evidence="1">The sequence shown here is derived from an EMBL/GenBank/DDBJ whole genome shotgun (WGS) entry which is preliminary data.</text>
</comment>